<feature type="domain" description="N-acetyltransferase" evidence="1">
    <location>
        <begin position="8"/>
        <end position="143"/>
    </location>
</feature>
<dbReference type="PANTHER" id="PTHR47237:SF2">
    <property type="entry name" value="BLL4206 PROTEIN"/>
    <property type="match status" value="1"/>
</dbReference>
<reference evidence="3 4" key="1">
    <citation type="submission" date="2018-05" db="EMBL/GenBank/DDBJ databases">
        <title>Genomic Encyclopedia of Archaeal and Bacterial Type Strains, Phase II (KMG-II): from individual species to whole genera.</title>
        <authorList>
            <person name="Goeker M."/>
        </authorList>
    </citation>
    <scope>NUCLEOTIDE SEQUENCE [LARGE SCALE GENOMIC DNA]</scope>
    <source>
        <strain evidence="3 4">DSM 23514</strain>
    </source>
</reference>
<dbReference type="EMBL" id="JACWLN010000006">
    <property type="protein sequence ID" value="MBD1261670.1"/>
    <property type="molecule type" value="Genomic_DNA"/>
</dbReference>
<dbReference type="GO" id="GO:0005840">
    <property type="term" value="C:ribosome"/>
    <property type="evidence" value="ECO:0007669"/>
    <property type="project" value="UniProtKB-KW"/>
</dbReference>
<keyword evidence="3" id="KW-0687">Ribonucleoprotein</keyword>
<dbReference type="Gene3D" id="3.40.630.90">
    <property type="match status" value="1"/>
</dbReference>
<dbReference type="PANTHER" id="PTHR47237">
    <property type="entry name" value="SLL0310 PROTEIN"/>
    <property type="match status" value="1"/>
</dbReference>
<gene>
    <name evidence="2" type="ORF">HZY62_13780</name>
    <name evidence="3" type="ORF">LX92_03001</name>
</gene>
<dbReference type="InterPro" id="IPR016181">
    <property type="entry name" value="Acyl_CoA_acyltransferase"/>
</dbReference>
<reference evidence="2 5" key="2">
    <citation type="submission" date="2020-07" db="EMBL/GenBank/DDBJ databases">
        <title>The draft genome sequence of Maribacter polysiphoniae KCTC 22021.</title>
        <authorList>
            <person name="Mu L."/>
        </authorList>
    </citation>
    <scope>NUCLEOTIDE SEQUENCE [LARGE SCALE GENOMIC DNA]</scope>
    <source>
        <strain evidence="2 5">KCTC 22021</strain>
    </source>
</reference>
<dbReference type="RefSeq" id="WP_170117858.1">
    <property type="nucleotide sequence ID" value="NZ_JACWLN010000006.1"/>
</dbReference>
<dbReference type="Proteomes" id="UP000651837">
    <property type="component" value="Unassembled WGS sequence"/>
</dbReference>
<dbReference type="GO" id="GO:0016747">
    <property type="term" value="F:acyltransferase activity, transferring groups other than amino-acyl groups"/>
    <property type="evidence" value="ECO:0007669"/>
    <property type="project" value="InterPro"/>
</dbReference>
<dbReference type="EMBL" id="QGGQ01000007">
    <property type="protein sequence ID" value="PWK22526.1"/>
    <property type="molecule type" value="Genomic_DNA"/>
</dbReference>
<evidence type="ECO:0000313" key="3">
    <source>
        <dbReference type="EMBL" id="PWK22526.1"/>
    </source>
</evidence>
<dbReference type="Pfam" id="PF00583">
    <property type="entry name" value="Acetyltransf_1"/>
    <property type="match status" value="1"/>
</dbReference>
<sequence>MNSKLKNIVFRPMVEADISGAMQLVLAENWNQTEEDWRMLLDLNPELCLVATYKDTIIGTVTAMNYKDQVAWIGMMLVSKDFRGLGISKNLLHTIIEKLEGCTSIKLDATAAGIPVYRKLGFLEELKIDRMVVPAFNGKLDNTNKDTVKPLSQADKEELSRLDLKIFGANRMELINALKKRNKAWYIVRDEHMVGYVLGRPGLNFFQIGPLMAETTDDAINLIEIVLKEQVGKSVVIDVLNDQIPFKQRLTALGFTCQRSFVRMYLKDNSFAGSVSKQFLIAGPELG</sequence>
<dbReference type="InterPro" id="IPR000182">
    <property type="entry name" value="GNAT_dom"/>
</dbReference>
<dbReference type="SUPFAM" id="SSF55729">
    <property type="entry name" value="Acyl-CoA N-acyltransferases (Nat)"/>
    <property type="match status" value="1"/>
</dbReference>
<accession>A0A316DXS0</accession>
<dbReference type="CDD" id="cd04301">
    <property type="entry name" value="NAT_SF"/>
    <property type="match status" value="1"/>
</dbReference>
<dbReference type="InterPro" id="IPR041496">
    <property type="entry name" value="YitH/HolE_GNAT"/>
</dbReference>
<dbReference type="InterPro" id="IPR052729">
    <property type="entry name" value="Acyl/Acetyltrans_Enzymes"/>
</dbReference>
<keyword evidence="3" id="KW-0689">Ribosomal protein</keyword>
<keyword evidence="5" id="KW-1185">Reference proteome</keyword>
<evidence type="ECO:0000259" key="1">
    <source>
        <dbReference type="PROSITE" id="PS51186"/>
    </source>
</evidence>
<evidence type="ECO:0000313" key="4">
    <source>
        <dbReference type="Proteomes" id="UP000245667"/>
    </source>
</evidence>
<protein>
    <submittedName>
        <fullName evidence="2">GNAT family N-acetyltransferase</fullName>
    </submittedName>
    <submittedName>
        <fullName evidence="3">Ribosomal protein S18 acetylase RimI-like enzyme</fullName>
    </submittedName>
</protein>
<organism evidence="3 4">
    <name type="scientific">Maribacter polysiphoniae</name>
    <dbReference type="NCBI Taxonomy" id="429344"/>
    <lineage>
        <taxon>Bacteria</taxon>
        <taxon>Pseudomonadati</taxon>
        <taxon>Bacteroidota</taxon>
        <taxon>Flavobacteriia</taxon>
        <taxon>Flavobacteriales</taxon>
        <taxon>Flavobacteriaceae</taxon>
        <taxon>Maribacter</taxon>
    </lineage>
</organism>
<evidence type="ECO:0000313" key="2">
    <source>
        <dbReference type="EMBL" id="MBD1261670.1"/>
    </source>
</evidence>
<dbReference type="Gene3D" id="3.40.630.30">
    <property type="match status" value="1"/>
</dbReference>
<dbReference type="Proteomes" id="UP000245667">
    <property type="component" value="Unassembled WGS sequence"/>
</dbReference>
<proteinExistence type="predicted"/>
<dbReference type="AlphaFoldDB" id="A0A316DXS0"/>
<dbReference type="PROSITE" id="PS51186">
    <property type="entry name" value="GNAT"/>
    <property type="match status" value="1"/>
</dbReference>
<dbReference type="Pfam" id="PF18014">
    <property type="entry name" value="Acetyltransf_18"/>
    <property type="match status" value="1"/>
</dbReference>
<evidence type="ECO:0000313" key="5">
    <source>
        <dbReference type="Proteomes" id="UP000651837"/>
    </source>
</evidence>
<comment type="caution">
    <text evidence="3">The sequence shown here is derived from an EMBL/GenBank/DDBJ whole genome shotgun (WGS) entry which is preliminary data.</text>
</comment>
<name>A0A316DXS0_9FLAO</name>